<organism evidence="1 2">
    <name type="scientific">Winmispira thermophila (strain ATCC 49972 / DSM 6192 / RI 19.B1)</name>
    <name type="common">Spirochaeta thermophila</name>
    <dbReference type="NCBI Taxonomy" id="665571"/>
    <lineage>
        <taxon>Bacteria</taxon>
        <taxon>Pseudomonadati</taxon>
        <taxon>Spirochaetota</taxon>
        <taxon>Spirochaetia</taxon>
        <taxon>Winmispirales</taxon>
        <taxon>Winmispiraceae</taxon>
        <taxon>Winmispira</taxon>
    </lineage>
</organism>
<dbReference type="EMBL" id="CP001698">
    <property type="protein sequence ID" value="ADN02952.1"/>
    <property type="molecule type" value="Genomic_DNA"/>
</dbReference>
<evidence type="ECO:0000313" key="2">
    <source>
        <dbReference type="Proteomes" id="UP000001296"/>
    </source>
</evidence>
<sequence length="83" mass="9495">MIHKPPPSPYQHVPTPVHPHIQISIITFLHHLLVDPPTPSILKRPPILKIESPSCLSYKTEREIHGKPHSYSHLVPLDHTHHP</sequence>
<protein>
    <submittedName>
        <fullName evidence="1">Uncharacterized protein</fullName>
    </submittedName>
</protein>
<dbReference type="KEGG" id="sta:STHERM_c20170"/>
<accession>E0RQH6</accession>
<reference evidence="1 2" key="2">
    <citation type="journal article" date="2010" name="J. Bacteriol.">
        <title>Genome sequence of the polysaccharide-degrading, thermophilic anaerobe Spirochaeta thermophila DSM 6192.</title>
        <authorList>
            <person name="Angelov A."/>
            <person name="Liebl S."/>
            <person name="Ballschmiter M."/>
            <person name="Bomeke M."/>
            <person name="Lehmann R."/>
            <person name="Liesegang H."/>
            <person name="Daniel R."/>
            <person name="Liebl W."/>
        </authorList>
    </citation>
    <scope>NUCLEOTIDE SEQUENCE [LARGE SCALE GENOMIC DNA]</scope>
    <source>
        <strain evidence="2">ATCC 49972 / DSM 6192 / RI 19.B1</strain>
    </source>
</reference>
<dbReference type="HOGENOM" id="CLU_2540903_0_0_12"/>
<evidence type="ECO:0000313" key="1">
    <source>
        <dbReference type="EMBL" id="ADN02952.1"/>
    </source>
</evidence>
<dbReference type="AlphaFoldDB" id="E0RQH6"/>
<dbReference type="Proteomes" id="UP000001296">
    <property type="component" value="Chromosome"/>
</dbReference>
<proteinExistence type="predicted"/>
<dbReference type="PaxDb" id="665571-STHERM_c20170"/>
<name>E0RQH6_WINT6</name>
<reference key="1">
    <citation type="submission" date="2009-08" db="EMBL/GenBank/DDBJ databases">
        <title>The genome sequence of Spirochaeta thermophila DSM6192.</title>
        <authorList>
            <person name="Angelov A."/>
            <person name="Mientus M."/>
            <person name="Wittenberg S."/>
            <person name="Lehmann R."/>
            <person name="Liesegang H."/>
            <person name="Daniel R."/>
            <person name="Liebl W."/>
        </authorList>
    </citation>
    <scope>NUCLEOTIDE SEQUENCE</scope>
    <source>
        <strain>DSM 6192</strain>
    </source>
</reference>
<gene>
    <name evidence="1" type="ordered locus">STHERM_c20170</name>
</gene>